<sequence length="323" mass="34671">MNTPPAPVPGLTPGALPTALLQAIAALQPSAQAQRLFHGRGGLHPGEEAWTLDAYPPVWLLTHYGPVDEVALAAVGEALQRRWAQVGAGQPLNLVFQQRDEVRADTRVLCGTVPEDHAVAEDGARYAVHLLRGFNHGLFLDMAEGRRWLRAQAAARPGARVLNLFAYTCAFSVAALQGGASQVLNVDMSPGALGIGKRNHALNGLSGRASFLPYDVWNSWGKLSRQGPYDLLVADPPAYQKGSFVAEKDWARLLRRLPGLLAPGGQALLALNAPRYNEDFLRQLLAVEAPALTVLQRLPNPPAFADVDPQRALKVLIVQAPGA</sequence>
<dbReference type="SUPFAM" id="SSF53335">
    <property type="entry name" value="S-adenosyl-L-methionine-dependent methyltransferases"/>
    <property type="match status" value="1"/>
</dbReference>
<dbReference type="GO" id="GO:0008168">
    <property type="term" value="F:methyltransferase activity"/>
    <property type="evidence" value="ECO:0007669"/>
    <property type="project" value="UniProtKB-KW"/>
</dbReference>
<protein>
    <submittedName>
        <fullName evidence="5">SAM-dependent methyltransferase</fullName>
    </submittedName>
</protein>
<keyword evidence="1 5" id="KW-0489">Methyltransferase</keyword>
<dbReference type="CDD" id="cd02440">
    <property type="entry name" value="AdoMet_MTases"/>
    <property type="match status" value="1"/>
</dbReference>
<reference evidence="5 6" key="1">
    <citation type="submission" date="2020-02" db="EMBL/GenBank/DDBJ databases">
        <title>Ideonella bacterium strain TBM-1.</title>
        <authorList>
            <person name="Chen W.-M."/>
        </authorList>
    </citation>
    <scope>NUCLEOTIDE SEQUENCE [LARGE SCALE GENOMIC DNA]</scope>
    <source>
        <strain evidence="5 6">TBM-1</strain>
    </source>
</reference>
<comment type="caution">
    <text evidence="5">The sequence shown here is derived from an EMBL/GenBank/DDBJ whole genome shotgun (WGS) entry which is preliminary data.</text>
</comment>
<evidence type="ECO:0000256" key="1">
    <source>
        <dbReference type="ARBA" id="ARBA00022603"/>
    </source>
</evidence>
<evidence type="ECO:0000256" key="2">
    <source>
        <dbReference type="ARBA" id="ARBA00022679"/>
    </source>
</evidence>
<proteinExistence type="predicted"/>
<organism evidence="5 6">
    <name type="scientific">Ideonella livida</name>
    <dbReference type="NCBI Taxonomy" id="2707176"/>
    <lineage>
        <taxon>Bacteria</taxon>
        <taxon>Pseudomonadati</taxon>
        <taxon>Pseudomonadota</taxon>
        <taxon>Betaproteobacteria</taxon>
        <taxon>Burkholderiales</taxon>
        <taxon>Sphaerotilaceae</taxon>
        <taxon>Ideonella</taxon>
    </lineage>
</organism>
<evidence type="ECO:0000256" key="3">
    <source>
        <dbReference type="ARBA" id="ARBA00022691"/>
    </source>
</evidence>
<dbReference type="AlphaFoldDB" id="A0A7C9TH64"/>
<dbReference type="InterPro" id="IPR019614">
    <property type="entry name" value="SAM-dep_methyl-trfase"/>
</dbReference>
<name>A0A7C9TH64_9BURK</name>
<keyword evidence="6" id="KW-1185">Reference proteome</keyword>
<dbReference type="InterPro" id="IPR029063">
    <property type="entry name" value="SAM-dependent_MTases_sf"/>
</dbReference>
<dbReference type="Proteomes" id="UP000484255">
    <property type="component" value="Unassembled WGS sequence"/>
</dbReference>
<feature type="domain" description="S-adenosylmethionine-dependent methyltransferase" evidence="4">
    <location>
        <begin position="34"/>
        <end position="318"/>
    </location>
</feature>
<evidence type="ECO:0000313" key="6">
    <source>
        <dbReference type="Proteomes" id="UP000484255"/>
    </source>
</evidence>
<dbReference type="PANTHER" id="PTHR43042:SF3">
    <property type="entry name" value="RIBOSOMAL RNA LARGE SUBUNIT METHYLTRANSFERASE YWBD-RELATED"/>
    <property type="match status" value="1"/>
</dbReference>
<evidence type="ECO:0000313" key="5">
    <source>
        <dbReference type="EMBL" id="NDY90321.1"/>
    </source>
</evidence>
<accession>A0A7C9TH64</accession>
<keyword evidence="3" id="KW-0949">S-adenosyl-L-methionine</keyword>
<dbReference type="Gene3D" id="3.40.50.150">
    <property type="entry name" value="Vaccinia Virus protein VP39"/>
    <property type="match status" value="1"/>
</dbReference>
<dbReference type="PANTHER" id="PTHR43042">
    <property type="entry name" value="SAM-DEPENDENT METHYLTRANSFERASE"/>
    <property type="match status" value="1"/>
</dbReference>
<dbReference type="Pfam" id="PF10672">
    <property type="entry name" value="Methyltrans_SAM"/>
    <property type="match status" value="1"/>
</dbReference>
<dbReference type="EMBL" id="JAAGOH010000003">
    <property type="protein sequence ID" value="NDY90321.1"/>
    <property type="molecule type" value="Genomic_DNA"/>
</dbReference>
<gene>
    <name evidence="5" type="ORF">G3A44_03825</name>
</gene>
<dbReference type="GO" id="GO:0032259">
    <property type="term" value="P:methylation"/>
    <property type="evidence" value="ECO:0007669"/>
    <property type="project" value="UniProtKB-KW"/>
</dbReference>
<evidence type="ECO:0000259" key="4">
    <source>
        <dbReference type="Pfam" id="PF10672"/>
    </source>
</evidence>
<dbReference type="RefSeq" id="WP_163456178.1">
    <property type="nucleotide sequence ID" value="NZ_JAAGOH010000003.1"/>
</dbReference>
<keyword evidence="2 5" id="KW-0808">Transferase</keyword>